<organism evidence="2 3">
    <name type="scientific">Pseudomonas asturiensis</name>
    <dbReference type="NCBI Taxonomy" id="1190415"/>
    <lineage>
        <taxon>Bacteria</taxon>
        <taxon>Pseudomonadati</taxon>
        <taxon>Pseudomonadota</taxon>
        <taxon>Gammaproteobacteria</taxon>
        <taxon>Pseudomonadales</taxon>
        <taxon>Pseudomonadaceae</taxon>
        <taxon>Pseudomonas</taxon>
    </lineage>
</organism>
<feature type="domain" description="N-acetyltransferase" evidence="1">
    <location>
        <begin position="1"/>
        <end position="141"/>
    </location>
</feature>
<evidence type="ECO:0000313" key="3">
    <source>
        <dbReference type="Proteomes" id="UP000183983"/>
    </source>
</evidence>
<protein>
    <submittedName>
        <fullName evidence="2">Acetyltransferase (GNAT) family protein</fullName>
    </submittedName>
</protein>
<dbReference type="InterPro" id="IPR016181">
    <property type="entry name" value="Acyl_CoA_acyltransferase"/>
</dbReference>
<dbReference type="Proteomes" id="UP000183983">
    <property type="component" value="Unassembled WGS sequence"/>
</dbReference>
<dbReference type="CDD" id="cd04301">
    <property type="entry name" value="NAT_SF"/>
    <property type="match status" value="1"/>
</dbReference>
<dbReference type="PROSITE" id="PS51186">
    <property type="entry name" value="GNAT"/>
    <property type="match status" value="1"/>
</dbReference>
<proteinExistence type="predicted"/>
<sequence length="141" mass="15645">MREWITDEKVGGDFLQIIRKGVIDTGRNLSEPLGGNAKDIACAITEDSRLMGGATGRTEFGRLFVNFLWVDPQWRGTGLGAEALHTLEALAIERGCVDSIIETLDDGVADWYQRIGYELIAQIPKYCGPWNRHILLKPLTG</sequence>
<keyword evidence="2" id="KW-0808">Transferase</keyword>
<dbReference type="Gene3D" id="3.40.630.30">
    <property type="match status" value="1"/>
</dbReference>
<name>A0A1M7KLK4_9PSED</name>
<evidence type="ECO:0000313" key="2">
    <source>
        <dbReference type="EMBL" id="SHM66291.1"/>
    </source>
</evidence>
<dbReference type="STRING" id="1190415.SAMN05216593_102233"/>
<gene>
    <name evidence="2" type="ORF">SAMN05216593_102233</name>
</gene>
<dbReference type="EMBL" id="FRDA01000002">
    <property type="protein sequence ID" value="SHM66291.1"/>
    <property type="molecule type" value="Genomic_DNA"/>
</dbReference>
<evidence type="ECO:0000259" key="1">
    <source>
        <dbReference type="PROSITE" id="PS51186"/>
    </source>
</evidence>
<dbReference type="OrthoDB" id="9787920at2"/>
<dbReference type="SUPFAM" id="SSF55729">
    <property type="entry name" value="Acyl-CoA N-acyltransferases (Nat)"/>
    <property type="match status" value="1"/>
</dbReference>
<dbReference type="RefSeq" id="WP_073162678.1">
    <property type="nucleotide sequence ID" value="NZ_FRDA01000002.1"/>
</dbReference>
<dbReference type="GO" id="GO:0016747">
    <property type="term" value="F:acyltransferase activity, transferring groups other than amino-acyl groups"/>
    <property type="evidence" value="ECO:0007669"/>
    <property type="project" value="InterPro"/>
</dbReference>
<dbReference type="Pfam" id="PF00583">
    <property type="entry name" value="Acetyltransf_1"/>
    <property type="match status" value="1"/>
</dbReference>
<dbReference type="InterPro" id="IPR000182">
    <property type="entry name" value="GNAT_dom"/>
</dbReference>
<dbReference type="AlphaFoldDB" id="A0A1M7KLK4"/>
<accession>A0A1M7KLK4</accession>
<reference evidence="2 3" key="1">
    <citation type="submission" date="2016-11" db="EMBL/GenBank/DDBJ databases">
        <authorList>
            <person name="Jaros S."/>
            <person name="Januszkiewicz K."/>
            <person name="Wedrychowicz H."/>
        </authorList>
    </citation>
    <scope>NUCLEOTIDE SEQUENCE [LARGE SCALE GENOMIC DNA]</scope>
    <source>
        <strain evidence="2 3">LMG 26898</strain>
    </source>
</reference>